<sequence length="50" mass="5113">MQEQIMDLSGELDAEFEAYVSAGDANVGGEGMCTNMSCGTLQCTALGCGC</sequence>
<dbReference type="EMBL" id="CP159258">
    <property type="protein sequence ID" value="XCG74361.1"/>
    <property type="molecule type" value="Genomic_DNA"/>
</dbReference>
<dbReference type="RefSeq" id="WP_339555035.1">
    <property type="nucleotide sequence ID" value="NZ_CP159258.1"/>
</dbReference>
<accession>A0AAU8E2Y9</accession>
<organism evidence="1">
    <name type="scientific">Pseudomonas sp. MYb327</name>
    <dbReference type="NCBI Taxonomy" id="2745230"/>
    <lineage>
        <taxon>Bacteria</taxon>
        <taxon>Pseudomonadati</taxon>
        <taxon>Pseudomonadota</taxon>
        <taxon>Gammaproteobacteria</taxon>
        <taxon>Pseudomonadales</taxon>
        <taxon>Pseudomonadaceae</taxon>
        <taxon>Pseudomonas</taxon>
    </lineage>
</organism>
<dbReference type="AlphaFoldDB" id="A0AAU8E2Y9"/>
<proteinExistence type="predicted"/>
<reference evidence="1" key="1">
    <citation type="submission" date="2024-06" db="EMBL/GenBank/DDBJ databases">
        <title>The Caenorhabditis elegans bacterial microbiome influences microsporidia infection through nutrient limitation and inhibiting parasite invasion.</title>
        <authorList>
            <person name="Tamim El Jarkass H."/>
            <person name="Castelblanco S."/>
            <person name="Kaur M."/>
            <person name="Wan Y.C."/>
            <person name="Ellis A.E."/>
            <person name="Sheldon R.D."/>
            <person name="Lien E.C."/>
            <person name="Burton N.O."/>
            <person name="Wright G.D."/>
            <person name="Reinke A.W."/>
        </authorList>
    </citation>
    <scope>NUCLEOTIDE SEQUENCE</scope>
    <source>
        <strain evidence="1">MYb327</strain>
    </source>
</reference>
<gene>
    <name evidence="1" type="ORF">ABVN21_27070</name>
</gene>
<name>A0AAU8E2Y9_9PSED</name>
<evidence type="ECO:0000313" key="1">
    <source>
        <dbReference type="EMBL" id="XCG74361.1"/>
    </source>
</evidence>
<protein>
    <submittedName>
        <fullName evidence="1">Uncharacterized protein</fullName>
    </submittedName>
</protein>